<gene>
    <name evidence="2" type="ORF">SAMN05877753_101558</name>
</gene>
<dbReference type="Gene3D" id="3.10.290.30">
    <property type="entry name" value="MM3350-like"/>
    <property type="match status" value="1"/>
</dbReference>
<accession>A0A285CIA2</accession>
<evidence type="ECO:0000313" key="3">
    <source>
        <dbReference type="Proteomes" id="UP000219546"/>
    </source>
</evidence>
<dbReference type="RefSeq" id="WP_097157051.1">
    <property type="nucleotide sequence ID" value="NZ_JBEPMQ010000003.1"/>
</dbReference>
<dbReference type="OrthoDB" id="9801392at2"/>
<sequence>MIYQLKITLRRTSPPVWRRIEVDDRTSFRSLHKLIQIAFEWYDYHFHEFQVRDPYGPKSTRFIESRIVIGNLETDIDYKFYVDQVFDENHAFLCDWLIREKDKCMYVYDFGDYWEHEILLEKIKPAEERDSYPRCTKVMRGAPLEDSGGILDKEIEIDENDELDRINMDFAWLYMGMDVGK</sequence>
<organism evidence="2 3">
    <name type="scientific">Bacillus oleivorans</name>
    <dbReference type="NCBI Taxonomy" id="1448271"/>
    <lineage>
        <taxon>Bacteria</taxon>
        <taxon>Bacillati</taxon>
        <taxon>Bacillota</taxon>
        <taxon>Bacilli</taxon>
        <taxon>Bacillales</taxon>
        <taxon>Bacillaceae</taxon>
        <taxon>Bacillus</taxon>
    </lineage>
</organism>
<dbReference type="SUPFAM" id="SSF159941">
    <property type="entry name" value="MM3350-like"/>
    <property type="match status" value="1"/>
</dbReference>
<keyword evidence="3" id="KW-1185">Reference proteome</keyword>
<dbReference type="Pfam" id="PF07929">
    <property type="entry name" value="PRiA4_ORF3"/>
    <property type="match status" value="1"/>
</dbReference>
<feature type="domain" description="Plasmid pRiA4b Orf3-like" evidence="1">
    <location>
        <begin position="2"/>
        <end position="150"/>
    </location>
</feature>
<dbReference type="EMBL" id="OAOP01000001">
    <property type="protein sequence ID" value="SNX67239.1"/>
    <property type="molecule type" value="Genomic_DNA"/>
</dbReference>
<proteinExistence type="predicted"/>
<dbReference type="PANTHER" id="PTHR41878">
    <property type="entry name" value="LEXA REPRESSOR-RELATED"/>
    <property type="match status" value="1"/>
</dbReference>
<protein>
    <submittedName>
        <fullName evidence="2">PRiA4b ORF-3-like protein</fullName>
    </submittedName>
</protein>
<dbReference type="Proteomes" id="UP000219546">
    <property type="component" value="Unassembled WGS sequence"/>
</dbReference>
<dbReference type="AlphaFoldDB" id="A0A285CIA2"/>
<dbReference type="InterPro" id="IPR012912">
    <property type="entry name" value="Plasmid_pRiA4b_Orf3-like"/>
</dbReference>
<reference evidence="2 3" key="1">
    <citation type="submission" date="2017-08" db="EMBL/GenBank/DDBJ databases">
        <authorList>
            <person name="de Groot N.N."/>
        </authorList>
    </citation>
    <scope>NUCLEOTIDE SEQUENCE [LARGE SCALE GENOMIC DNA]</scope>
    <source>
        <strain evidence="2 3">JC228</strain>
    </source>
</reference>
<evidence type="ECO:0000259" key="1">
    <source>
        <dbReference type="Pfam" id="PF07929"/>
    </source>
</evidence>
<evidence type="ECO:0000313" key="2">
    <source>
        <dbReference type="EMBL" id="SNX67239.1"/>
    </source>
</evidence>
<dbReference type="PANTHER" id="PTHR41878:SF1">
    <property type="entry name" value="TNPR PROTEIN"/>
    <property type="match status" value="1"/>
</dbReference>
<dbReference type="InterPro" id="IPR024047">
    <property type="entry name" value="MM3350-like_sf"/>
</dbReference>
<name>A0A285CIA2_9BACI</name>